<dbReference type="Proteomes" id="UP000324585">
    <property type="component" value="Unassembled WGS sequence"/>
</dbReference>
<dbReference type="OMA" id="HPARYYS"/>
<dbReference type="InterPro" id="IPR003421">
    <property type="entry name" value="Opine_DH"/>
</dbReference>
<keyword evidence="3" id="KW-1185">Reference proteome</keyword>
<name>A0A5J4YJE6_PORPP</name>
<dbReference type="Gene3D" id="1.10.1040.10">
    <property type="entry name" value="N-(1-d-carboxylethyl)-l-norvaline Dehydrogenase, domain 2"/>
    <property type="match status" value="1"/>
</dbReference>
<dbReference type="InterPro" id="IPR008927">
    <property type="entry name" value="6-PGluconate_DH-like_C_sf"/>
</dbReference>
<dbReference type="InterPro" id="IPR036291">
    <property type="entry name" value="NAD(P)-bd_dom_sf"/>
</dbReference>
<organism evidence="2 3">
    <name type="scientific">Porphyridium purpureum</name>
    <name type="common">Red alga</name>
    <name type="synonym">Porphyridium cruentum</name>
    <dbReference type="NCBI Taxonomy" id="35688"/>
    <lineage>
        <taxon>Eukaryota</taxon>
        <taxon>Rhodophyta</taxon>
        <taxon>Bangiophyceae</taxon>
        <taxon>Porphyridiales</taxon>
        <taxon>Porphyridiaceae</taxon>
        <taxon>Porphyridium</taxon>
    </lineage>
</organism>
<dbReference type="PANTHER" id="PTHR38015:SF1">
    <property type="entry name" value="OPINE DEHYDROGENASE DOMAIN-CONTAINING PROTEIN"/>
    <property type="match status" value="1"/>
</dbReference>
<protein>
    <submittedName>
        <fullName evidence="2">Tauropine dehydrogenase</fullName>
    </submittedName>
</protein>
<dbReference type="SUPFAM" id="SSF51735">
    <property type="entry name" value="NAD(P)-binding Rossmann-fold domains"/>
    <property type="match status" value="1"/>
</dbReference>
<dbReference type="Pfam" id="PF02317">
    <property type="entry name" value="Octopine_DH"/>
    <property type="match status" value="1"/>
</dbReference>
<evidence type="ECO:0000313" key="2">
    <source>
        <dbReference type="EMBL" id="KAA8490793.1"/>
    </source>
</evidence>
<comment type="caution">
    <text evidence="2">The sequence shown here is derived from an EMBL/GenBank/DDBJ whole genome shotgun (WGS) entry which is preliminary data.</text>
</comment>
<feature type="domain" description="Opine dehydrogenase" evidence="1">
    <location>
        <begin position="191"/>
        <end position="356"/>
    </location>
</feature>
<gene>
    <name evidence="2" type="ORF">FVE85_1240</name>
</gene>
<reference evidence="3" key="1">
    <citation type="journal article" date="2019" name="Nat. Commun.">
        <title>Expansion of phycobilisome linker gene families in mesophilic red algae.</title>
        <authorList>
            <person name="Lee J."/>
            <person name="Kim D."/>
            <person name="Bhattacharya D."/>
            <person name="Yoon H.S."/>
        </authorList>
    </citation>
    <scope>NUCLEOTIDE SEQUENCE [LARGE SCALE GENOMIC DNA]</scope>
    <source>
        <strain evidence="3">CCMP 1328</strain>
    </source>
</reference>
<dbReference type="GO" id="GO:0016491">
    <property type="term" value="F:oxidoreductase activity"/>
    <property type="evidence" value="ECO:0007669"/>
    <property type="project" value="InterPro"/>
</dbReference>
<dbReference type="Gene3D" id="3.40.50.720">
    <property type="entry name" value="NAD(P)-binding Rossmann-like Domain"/>
    <property type="match status" value="1"/>
</dbReference>
<dbReference type="SUPFAM" id="SSF48179">
    <property type="entry name" value="6-phosphogluconate dehydrogenase C-terminal domain-like"/>
    <property type="match status" value="1"/>
</dbReference>
<dbReference type="EMBL" id="VRMN01000018">
    <property type="protein sequence ID" value="KAA8490793.1"/>
    <property type="molecule type" value="Genomic_DNA"/>
</dbReference>
<sequence length="389" mass="42478">MKVVVCGEGNAVHVMMAQIGSVPDVQLSVFGMLQGEHLKAELAKNSNQVVCHNPDGSSTTGTVKEVSLDPAHVIPGADLVLIPLPVFAHRPFLEAIRDHVSPATAIGLLPGQGGSQWLAKKIFGDKFRDVTLFGTDKLPYNARIEEFGKSVRLFGLKTELGCASIPKDKDAHCAQLISKALAGFVTGKPKGEMLHVTLMPVNQCIHPSRMYSLFHDWDGKTPYENNPLFYEEMSEEAVKIMQGVDDDIQNVAAGVDRALGASLEVPRIHPMLVSWYDSDLIGDASSLLSYFRTNKGYAGIGTPMVQVDGGWFPDYKSRYFSEDIPFGLCVTRGVATMVGVATPTVDMLILWAQNIMQKEYLKDGEFCGKDVGETFAPQAFGFHDVQELL</sequence>
<dbReference type="InterPro" id="IPR051729">
    <property type="entry name" value="Opine/Lysopine_DH"/>
</dbReference>
<evidence type="ECO:0000313" key="3">
    <source>
        <dbReference type="Proteomes" id="UP000324585"/>
    </source>
</evidence>
<dbReference type="PANTHER" id="PTHR38015">
    <property type="entry name" value="BLR6086 PROTEIN"/>
    <property type="match status" value="1"/>
</dbReference>
<evidence type="ECO:0000259" key="1">
    <source>
        <dbReference type="Pfam" id="PF02317"/>
    </source>
</evidence>
<proteinExistence type="predicted"/>
<dbReference type="AlphaFoldDB" id="A0A5J4YJE6"/>
<accession>A0A5J4YJE6</accession>
<dbReference type="InterPro" id="IPR013328">
    <property type="entry name" value="6PGD_dom2"/>
</dbReference>
<dbReference type="OrthoDB" id="3454at2759"/>